<dbReference type="Gene3D" id="1.25.40.420">
    <property type="match status" value="1"/>
</dbReference>
<keyword evidence="2" id="KW-1185">Reference proteome</keyword>
<organism evidence="1 2">
    <name type="scientific">[Myrmecia] bisecta</name>
    <dbReference type="NCBI Taxonomy" id="41462"/>
    <lineage>
        <taxon>Eukaryota</taxon>
        <taxon>Viridiplantae</taxon>
        <taxon>Chlorophyta</taxon>
        <taxon>core chlorophytes</taxon>
        <taxon>Trebouxiophyceae</taxon>
        <taxon>Trebouxiales</taxon>
        <taxon>Trebouxiaceae</taxon>
        <taxon>Myrmecia</taxon>
    </lineage>
</organism>
<name>A0AAW1R852_9CHLO</name>
<evidence type="ECO:0008006" key="3">
    <source>
        <dbReference type="Google" id="ProtNLM"/>
    </source>
</evidence>
<comment type="caution">
    <text evidence="1">The sequence shown here is derived from an EMBL/GenBank/DDBJ whole genome shotgun (WGS) entry which is preliminary data.</text>
</comment>
<sequence length="176" mass="19479">MQLFEAFEGKKAAVVREDDFTPATMERFLLCLSHGCVELDCVCNSGSSQEAQSSCRAASCVAKVASQDDAISLLKCADKYGVEWLKEWCETDLVQRHLTKQSLVLLLQLASQYNCHVLWRECTKFMGGAKCRLSTCLALPAFVQLFKDLPELATKATAEAAKQLEEDFGVDPDEEA</sequence>
<dbReference type="InterPro" id="IPR011333">
    <property type="entry name" value="SKP1/BTB/POZ_sf"/>
</dbReference>
<proteinExistence type="predicted"/>
<protein>
    <recommendedName>
        <fullName evidence="3">BTB domain-containing protein</fullName>
    </recommendedName>
</protein>
<reference evidence="1 2" key="1">
    <citation type="journal article" date="2024" name="Nat. Commun.">
        <title>Phylogenomics reveals the evolutionary origins of lichenization in chlorophyte algae.</title>
        <authorList>
            <person name="Puginier C."/>
            <person name="Libourel C."/>
            <person name="Otte J."/>
            <person name="Skaloud P."/>
            <person name="Haon M."/>
            <person name="Grisel S."/>
            <person name="Petersen M."/>
            <person name="Berrin J.G."/>
            <person name="Delaux P.M."/>
            <person name="Dal Grande F."/>
            <person name="Keller J."/>
        </authorList>
    </citation>
    <scope>NUCLEOTIDE SEQUENCE [LARGE SCALE GENOMIC DNA]</scope>
    <source>
        <strain evidence="1 2">SAG 2043</strain>
    </source>
</reference>
<dbReference type="Gene3D" id="3.30.710.10">
    <property type="entry name" value="Potassium Channel Kv1.1, Chain A"/>
    <property type="match status" value="1"/>
</dbReference>
<gene>
    <name evidence="1" type="ORF">WJX72_008751</name>
</gene>
<dbReference type="AlphaFoldDB" id="A0AAW1R852"/>
<dbReference type="Proteomes" id="UP001489004">
    <property type="component" value="Unassembled WGS sequence"/>
</dbReference>
<accession>A0AAW1R852</accession>
<evidence type="ECO:0000313" key="1">
    <source>
        <dbReference type="EMBL" id="KAK9829938.1"/>
    </source>
</evidence>
<evidence type="ECO:0000313" key="2">
    <source>
        <dbReference type="Proteomes" id="UP001489004"/>
    </source>
</evidence>
<dbReference type="EMBL" id="JALJOR010000001">
    <property type="protein sequence ID" value="KAK9829938.1"/>
    <property type="molecule type" value="Genomic_DNA"/>
</dbReference>